<keyword evidence="3" id="KW-1185">Reference proteome</keyword>
<dbReference type="KEGG" id="mmar:MODMU_2532"/>
<dbReference type="SUPFAM" id="SSF52091">
    <property type="entry name" value="SpoIIaa-like"/>
    <property type="match status" value="1"/>
</dbReference>
<protein>
    <submittedName>
        <fullName evidence="2">Anti-sigma-factor antagonist</fullName>
    </submittedName>
</protein>
<dbReference type="Pfam" id="PF01740">
    <property type="entry name" value="STAS"/>
    <property type="match status" value="1"/>
</dbReference>
<proteinExistence type="predicted"/>
<dbReference type="InterPro" id="IPR025847">
    <property type="entry name" value="MEDS_domain"/>
</dbReference>
<dbReference type="Proteomes" id="UP000006461">
    <property type="component" value="Chromosome"/>
</dbReference>
<evidence type="ECO:0000313" key="3">
    <source>
        <dbReference type="Proteomes" id="UP000006461"/>
    </source>
</evidence>
<dbReference type="InterPro" id="IPR036513">
    <property type="entry name" value="STAS_dom_sf"/>
</dbReference>
<evidence type="ECO:0000259" key="1">
    <source>
        <dbReference type="PROSITE" id="PS50801"/>
    </source>
</evidence>
<gene>
    <name evidence="2" type="ordered locus">MODMU_2532</name>
</gene>
<dbReference type="CDD" id="cd07043">
    <property type="entry name" value="STAS_anti-anti-sigma_factors"/>
    <property type="match status" value="1"/>
</dbReference>
<dbReference type="AlphaFoldDB" id="I4EX48"/>
<reference evidence="2 3" key="1">
    <citation type="journal article" date="2012" name="J. Bacteriol.">
        <title>Genome Sequence of Radiation-Resistant Modestobacter marinus Strain BC501, a Representative Actinobacterium That Thrives on Calcareous Stone Surfaces.</title>
        <authorList>
            <person name="Normand P."/>
            <person name="Gury J."/>
            <person name="Pujic P."/>
            <person name="Chouaia B."/>
            <person name="Crotti E."/>
            <person name="Brusetti L."/>
            <person name="Daffonchio D."/>
            <person name="Vacherie B."/>
            <person name="Barbe V."/>
            <person name="Medigue C."/>
            <person name="Calteau A."/>
            <person name="Ghodhbane-Gtari F."/>
            <person name="Essoussi I."/>
            <person name="Nouioui I."/>
            <person name="Abbassi-Ghozzi I."/>
            <person name="Gtari M."/>
        </authorList>
    </citation>
    <scope>NUCLEOTIDE SEQUENCE [LARGE SCALE GENOMIC DNA]</scope>
    <source>
        <strain evidence="3">BC 501</strain>
    </source>
</reference>
<dbReference type="eggNOG" id="COG1366">
    <property type="taxonomic scope" value="Bacteria"/>
</dbReference>
<dbReference type="PROSITE" id="PS50801">
    <property type="entry name" value="STAS"/>
    <property type="match status" value="1"/>
</dbReference>
<name>I4EX48_MODI5</name>
<sequence>MTALRQLASPTGLRHGDHVFWTFDDPSDFSAAVLPYLDEGRWLGEQLLLTGTSRAALLDGLADLPERDQMLASGQLEVRLICDIVDPARGLEPVEQMESYRRQVAAALGRGRTGLRVAADVTTLAQRGSVDRRQLHVYERLADRMTASVALTALCLYDSWLDDDVLRPLAVLHPDQHHGGRVLGCLCERGPWLSLRGEVDLSLADAVLRALVDVTRDAPGEVVLDLADLEFLDVAGARMLATAVRLLGEVGVHLRLVRARRPVGRCLQLFDLADGQAVCT</sequence>
<dbReference type="InterPro" id="IPR002645">
    <property type="entry name" value="STAS_dom"/>
</dbReference>
<dbReference type="STRING" id="477641.MODMU_2532"/>
<dbReference type="OMA" id="THGCLAY"/>
<evidence type="ECO:0000313" key="2">
    <source>
        <dbReference type="EMBL" id="CCH87961.1"/>
    </source>
</evidence>
<organism evidence="2 3">
    <name type="scientific">Modestobacter italicus (strain DSM 44449 / CECT 9708 / BC 501)</name>
    <dbReference type="NCBI Taxonomy" id="2732864"/>
    <lineage>
        <taxon>Bacteria</taxon>
        <taxon>Bacillati</taxon>
        <taxon>Actinomycetota</taxon>
        <taxon>Actinomycetes</taxon>
        <taxon>Geodermatophilales</taxon>
        <taxon>Geodermatophilaceae</taxon>
        <taxon>Modestobacter</taxon>
    </lineage>
</organism>
<dbReference type="HOGENOM" id="CLU_070586_1_0_11"/>
<feature type="domain" description="STAS" evidence="1">
    <location>
        <begin position="193"/>
        <end position="280"/>
    </location>
</feature>
<dbReference type="Gene3D" id="3.30.750.24">
    <property type="entry name" value="STAS domain"/>
    <property type="match status" value="1"/>
</dbReference>
<dbReference type="Pfam" id="PF14417">
    <property type="entry name" value="MEDS"/>
    <property type="match status" value="1"/>
</dbReference>
<dbReference type="EMBL" id="FO203431">
    <property type="protein sequence ID" value="CCH87961.1"/>
    <property type="molecule type" value="Genomic_DNA"/>
</dbReference>
<accession>I4EX48</accession>
<dbReference type="OrthoDB" id="5179750at2"/>